<comment type="caution">
    <text evidence="2">The sequence shown here is derived from an EMBL/GenBank/DDBJ whole genome shotgun (WGS) entry which is preliminary data.</text>
</comment>
<dbReference type="Proteomes" id="UP000499080">
    <property type="component" value="Unassembled WGS sequence"/>
</dbReference>
<accession>A0A4Y2PH49</accession>
<organism evidence="2 3">
    <name type="scientific">Araneus ventricosus</name>
    <name type="common">Orbweaver spider</name>
    <name type="synonym">Epeira ventricosa</name>
    <dbReference type="NCBI Taxonomy" id="182803"/>
    <lineage>
        <taxon>Eukaryota</taxon>
        <taxon>Metazoa</taxon>
        <taxon>Ecdysozoa</taxon>
        <taxon>Arthropoda</taxon>
        <taxon>Chelicerata</taxon>
        <taxon>Arachnida</taxon>
        <taxon>Araneae</taxon>
        <taxon>Araneomorphae</taxon>
        <taxon>Entelegynae</taxon>
        <taxon>Araneoidea</taxon>
        <taxon>Araneidae</taxon>
        <taxon>Araneus</taxon>
    </lineage>
</organism>
<keyword evidence="3" id="KW-1185">Reference proteome</keyword>
<feature type="region of interest" description="Disordered" evidence="1">
    <location>
        <begin position="60"/>
        <end position="85"/>
    </location>
</feature>
<gene>
    <name evidence="2" type="ORF">AVEN_45974_1</name>
</gene>
<protein>
    <submittedName>
        <fullName evidence="2">Uncharacterized protein</fullName>
    </submittedName>
</protein>
<sequence length="156" mass="17955">MLLFHARKPIHLSTRSFDTKATYTHSHSRREKKSSKIIDLAESAPLFISFERGRRKNIIAHKKKNENKGRKKQTTPRQYRYSHHPLSLLSSGPSLSFQFDSEIDDKRPLFLAALRFGGLRFFSREDGDGESEASLSNIRFIDLRPVMDTVPPRGSL</sequence>
<dbReference type="EMBL" id="BGPR01011433">
    <property type="protein sequence ID" value="GBN51318.1"/>
    <property type="molecule type" value="Genomic_DNA"/>
</dbReference>
<reference evidence="2 3" key="1">
    <citation type="journal article" date="2019" name="Sci. Rep.">
        <title>Orb-weaving spider Araneus ventricosus genome elucidates the spidroin gene catalogue.</title>
        <authorList>
            <person name="Kono N."/>
            <person name="Nakamura H."/>
            <person name="Ohtoshi R."/>
            <person name="Moran D.A.P."/>
            <person name="Shinohara A."/>
            <person name="Yoshida Y."/>
            <person name="Fujiwara M."/>
            <person name="Mori M."/>
            <person name="Tomita M."/>
            <person name="Arakawa K."/>
        </authorList>
    </citation>
    <scope>NUCLEOTIDE SEQUENCE [LARGE SCALE GENOMIC DNA]</scope>
</reference>
<evidence type="ECO:0000256" key="1">
    <source>
        <dbReference type="SAM" id="MobiDB-lite"/>
    </source>
</evidence>
<evidence type="ECO:0000313" key="2">
    <source>
        <dbReference type="EMBL" id="GBN51318.1"/>
    </source>
</evidence>
<feature type="compositionally biased region" description="Basic residues" evidence="1">
    <location>
        <begin position="60"/>
        <end position="74"/>
    </location>
</feature>
<proteinExistence type="predicted"/>
<name>A0A4Y2PH49_ARAVE</name>
<evidence type="ECO:0000313" key="3">
    <source>
        <dbReference type="Proteomes" id="UP000499080"/>
    </source>
</evidence>
<dbReference type="AlphaFoldDB" id="A0A4Y2PH49"/>